<dbReference type="OrthoDB" id="9797178at2"/>
<dbReference type="AlphaFoldDB" id="A0A1B0ZWJ9"/>
<dbReference type="GO" id="GO:0016747">
    <property type="term" value="F:acyltransferase activity, transferring groups other than amino-acyl groups"/>
    <property type="evidence" value="ECO:0007669"/>
    <property type="project" value="InterPro"/>
</dbReference>
<reference evidence="3 5" key="2">
    <citation type="submission" date="2023-02" db="EMBL/GenBank/DDBJ databases">
        <title>Population genomics of bacteria associated with diatom.</title>
        <authorList>
            <person name="Xie J."/>
            <person name="Wang H."/>
        </authorList>
    </citation>
    <scope>NUCLEOTIDE SEQUENCE [LARGE SCALE GENOMIC DNA]</scope>
    <source>
        <strain evidence="3 5">PT47_8</strain>
    </source>
</reference>
<dbReference type="PROSITE" id="PS51186">
    <property type="entry name" value="GNAT"/>
    <property type="match status" value="1"/>
</dbReference>
<dbReference type="EMBL" id="CP015124">
    <property type="protein sequence ID" value="ANP38572.1"/>
    <property type="molecule type" value="Genomic_DNA"/>
</dbReference>
<feature type="domain" description="N-acetyltransferase" evidence="1">
    <location>
        <begin position="1"/>
        <end position="147"/>
    </location>
</feature>
<evidence type="ECO:0000313" key="5">
    <source>
        <dbReference type="Proteomes" id="UP001218364"/>
    </source>
</evidence>
<dbReference type="EMBL" id="JARCJK010000001">
    <property type="protein sequence ID" value="MDE4164251.1"/>
    <property type="molecule type" value="Genomic_DNA"/>
</dbReference>
<sequence length="179" mass="19269">MEFVSGHKGRTAEITDLFAASFTASEGADEGQTIAALVRALLTTVEEEDLFVFSVLEGGAVVASILFTRMRYDQDDRVVFLLSPVAVAPDQQGKGTGQALLRHGLSQLKRDGVDIILTYGDVNFYAKVGFRQITEQEAAAPMPLSYPHGWLGQSLTGGAFAPLVGPASCAAPFRKPEYW</sequence>
<evidence type="ECO:0000313" key="3">
    <source>
        <dbReference type="EMBL" id="MDE4164251.1"/>
    </source>
</evidence>
<dbReference type="SUPFAM" id="SSF55729">
    <property type="entry name" value="Acyl-CoA N-acyltransferases (Nat)"/>
    <property type="match status" value="1"/>
</dbReference>
<protein>
    <submittedName>
        <fullName evidence="2 3">Acetyltransferase</fullName>
    </submittedName>
</protein>
<organism evidence="2 4">
    <name type="scientific">Phaeobacter gallaeciensis</name>
    <dbReference type="NCBI Taxonomy" id="60890"/>
    <lineage>
        <taxon>Bacteria</taxon>
        <taxon>Pseudomonadati</taxon>
        <taxon>Pseudomonadota</taxon>
        <taxon>Alphaproteobacteria</taxon>
        <taxon>Rhodobacterales</taxon>
        <taxon>Roseobacteraceae</taxon>
        <taxon>Phaeobacter</taxon>
    </lineage>
</organism>
<name>A0A1B0ZWJ9_9RHOB</name>
<accession>A0A1B0ZWJ9</accession>
<evidence type="ECO:0000313" key="2">
    <source>
        <dbReference type="EMBL" id="ANP38572.1"/>
    </source>
</evidence>
<keyword evidence="4" id="KW-1185">Reference proteome</keyword>
<dbReference type="PATRIC" id="fig|60890.4.peg.3607"/>
<dbReference type="Pfam" id="PF13508">
    <property type="entry name" value="Acetyltransf_7"/>
    <property type="match status" value="1"/>
</dbReference>
<reference evidence="2 4" key="1">
    <citation type="submission" date="2016-04" db="EMBL/GenBank/DDBJ databases">
        <authorList>
            <person name="Evans L.H."/>
            <person name="Alamgir A."/>
            <person name="Owens N."/>
            <person name="Weber N.D."/>
            <person name="Virtaneva K."/>
            <person name="Barbian K."/>
            <person name="Babar A."/>
            <person name="Rosenke K."/>
        </authorList>
    </citation>
    <scope>NUCLEOTIDE SEQUENCE [LARGE SCALE GENOMIC DNA]</scope>
    <source>
        <strain evidence="2 4">JL2886</strain>
    </source>
</reference>
<proteinExistence type="predicted"/>
<dbReference type="Gene3D" id="3.40.630.30">
    <property type="match status" value="1"/>
</dbReference>
<dbReference type="Proteomes" id="UP001218364">
    <property type="component" value="Unassembled WGS sequence"/>
</dbReference>
<evidence type="ECO:0000259" key="1">
    <source>
        <dbReference type="PROSITE" id="PS51186"/>
    </source>
</evidence>
<dbReference type="CDD" id="cd04301">
    <property type="entry name" value="NAT_SF"/>
    <property type="match status" value="1"/>
</dbReference>
<dbReference type="InterPro" id="IPR016181">
    <property type="entry name" value="Acyl_CoA_acyltransferase"/>
</dbReference>
<gene>
    <name evidence="2" type="primary">yhbS</name>
    <name evidence="2" type="ORF">JL2886_03699</name>
    <name evidence="3" type="ORF">PXK24_00985</name>
</gene>
<evidence type="ECO:0000313" key="4">
    <source>
        <dbReference type="Proteomes" id="UP000092565"/>
    </source>
</evidence>
<keyword evidence="2" id="KW-0808">Transferase</keyword>
<dbReference type="RefSeq" id="WP_065273211.1">
    <property type="nucleotide sequence ID" value="NZ_CP015124.1"/>
</dbReference>
<dbReference type="Proteomes" id="UP000092565">
    <property type="component" value="Chromosome"/>
</dbReference>
<dbReference type="InterPro" id="IPR000182">
    <property type="entry name" value="GNAT_dom"/>
</dbReference>